<protein>
    <submittedName>
        <fullName evidence="1">Uncharacterized protein</fullName>
    </submittedName>
</protein>
<dbReference type="STRING" id="760192.Halhy_6063"/>
<dbReference type="EMBL" id="CP002691">
    <property type="protein sequence ID" value="AEE53885.1"/>
    <property type="molecule type" value="Genomic_DNA"/>
</dbReference>
<dbReference type="AlphaFoldDB" id="F4L2G7"/>
<gene>
    <name evidence="1" type="ordered locus">Halhy_6063</name>
</gene>
<dbReference type="HOGENOM" id="CLU_3007969_0_0_10"/>
<dbReference type="eggNOG" id="COG3903">
    <property type="taxonomic scope" value="Bacteria"/>
</dbReference>
<reference evidence="1 2" key="1">
    <citation type="journal article" date="2011" name="Stand. Genomic Sci.">
        <title>Complete genome sequence of Haliscomenobacter hydrossis type strain (O).</title>
        <authorList>
            <consortium name="US DOE Joint Genome Institute (JGI-PGF)"/>
            <person name="Daligault H."/>
            <person name="Lapidus A."/>
            <person name="Zeytun A."/>
            <person name="Nolan M."/>
            <person name="Lucas S."/>
            <person name="Del Rio T.G."/>
            <person name="Tice H."/>
            <person name="Cheng J.F."/>
            <person name="Tapia R."/>
            <person name="Han C."/>
            <person name="Goodwin L."/>
            <person name="Pitluck S."/>
            <person name="Liolios K."/>
            <person name="Pagani I."/>
            <person name="Ivanova N."/>
            <person name="Huntemann M."/>
            <person name="Mavromatis K."/>
            <person name="Mikhailova N."/>
            <person name="Pati A."/>
            <person name="Chen A."/>
            <person name="Palaniappan K."/>
            <person name="Land M."/>
            <person name="Hauser L."/>
            <person name="Brambilla E.M."/>
            <person name="Rohde M."/>
            <person name="Verbarg S."/>
            <person name="Goker M."/>
            <person name="Bristow J."/>
            <person name="Eisen J.A."/>
            <person name="Markowitz V."/>
            <person name="Hugenholtz P."/>
            <person name="Kyrpides N.C."/>
            <person name="Klenk H.P."/>
            <person name="Woyke T."/>
        </authorList>
    </citation>
    <scope>NUCLEOTIDE SEQUENCE [LARGE SCALE GENOMIC DNA]</scope>
    <source>
        <strain evidence="2">ATCC 27775 / DSM 1100 / LMG 10767 / O</strain>
    </source>
</reference>
<sequence>MALHPYLSQIRQLNAEDELPSALQQLHDLLEDSPKLTEVIHQTGPIYRVKISQIHI</sequence>
<evidence type="ECO:0000313" key="2">
    <source>
        <dbReference type="Proteomes" id="UP000008461"/>
    </source>
</evidence>
<dbReference type="RefSeq" id="WP_013768407.1">
    <property type="nucleotide sequence ID" value="NC_015510.1"/>
</dbReference>
<proteinExistence type="predicted"/>
<accession>F4L2G7</accession>
<keyword evidence="2" id="KW-1185">Reference proteome</keyword>
<dbReference type="KEGG" id="hhy:Halhy_6063"/>
<organism evidence="1 2">
    <name type="scientific">Haliscomenobacter hydrossis (strain ATCC 27775 / DSM 1100 / LMG 10767 / O)</name>
    <dbReference type="NCBI Taxonomy" id="760192"/>
    <lineage>
        <taxon>Bacteria</taxon>
        <taxon>Pseudomonadati</taxon>
        <taxon>Bacteroidota</taxon>
        <taxon>Saprospiria</taxon>
        <taxon>Saprospirales</taxon>
        <taxon>Haliscomenobacteraceae</taxon>
        <taxon>Haliscomenobacter</taxon>
    </lineage>
</organism>
<evidence type="ECO:0000313" key="1">
    <source>
        <dbReference type="EMBL" id="AEE53885.1"/>
    </source>
</evidence>
<name>F4L2G7_HALH1</name>
<dbReference type="Proteomes" id="UP000008461">
    <property type="component" value="Chromosome"/>
</dbReference>
<reference key="2">
    <citation type="submission" date="2011-04" db="EMBL/GenBank/DDBJ databases">
        <title>Complete sequence of chromosome of Haliscomenobacter hydrossis DSM 1100.</title>
        <authorList>
            <consortium name="US DOE Joint Genome Institute (JGI-PGF)"/>
            <person name="Lucas S."/>
            <person name="Han J."/>
            <person name="Lapidus A."/>
            <person name="Bruce D."/>
            <person name="Goodwin L."/>
            <person name="Pitluck S."/>
            <person name="Peters L."/>
            <person name="Kyrpides N."/>
            <person name="Mavromatis K."/>
            <person name="Ivanova N."/>
            <person name="Ovchinnikova G."/>
            <person name="Pagani I."/>
            <person name="Daligault H."/>
            <person name="Detter J.C."/>
            <person name="Han C."/>
            <person name="Land M."/>
            <person name="Hauser L."/>
            <person name="Markowitz V."/>
            <person name="Cheng J.-F."/>
            <person name="Hugenholtz P."/>
            <person name="Woyke T."/>
            <person name="Wu D."/>
            <person name="Verbarg S."/>
            <person name="Frueling A."/>
            <person name="Brambilla E."/>
            <person name="Klenk H.-P."/>
            <person name="Eisen J.A."/>
        </authorList>
    </citation>
    <scope>NUCLEOTIDE SEQUENCE</scope>
    <source>
        <strain>DSM 1100</strain>
    </source>
</reference>